<proteinExistence type="predicted"/>
<sequence length="343" mass="37896">MVSRGVLHLVYKRNSPLLSHIMARGNGNLVRQKRRRLSQGAFALASGALQGFVNRYRGFGGRSQTRTSSGGASAPGVTNQFDAKVMYRRKRIGRRKLFRRRRSYRRFTRMFTNTLGCNQFVKTNTQEIACLANQQVVTSFIFCGSGVGDPHQDLSLIRGNLQSSGSATNWRRNETVYVKKSVCDITLFNSSLTPTADIDVYLIKCRKNCSVAGSVDGDFTSLLTSEQKPDGSGATGISNTTIGTTPFQAPQFCEYFTVLKKTKYLISPSQSVHFQIKQGFRSFNLENTTGSAQIRGNIGVLIMWNGVYQSTAIGFPAVTLGVSYCRTYNVKAMAEGDDRLGTM</sequence>
<accession>A0A1D8MK58</accession>
<organism evidence="1">
    <name type="scientific">uncultured virus</name>
    <dbReference type="NCBI Taxonomy" id="340016"/>
    <lineage>
        <taxon>Viruses</taxon>
        <taxon>environmental samples</taxon>
    </lineage>
</organism>
<evidence type="ECO:0000313" key="1">
    <source>
        <dbReference type="EMBL" id="AOV86326.1"/>
    </source>
</evidence>
<name>A0A1D8MK58_9VIRU</name>
<protein>
    <submittedName>
        <fullName evidence="1">Putative capsid</fullName>
    </submittedName>
</protein>
<reference evidence="1" key="1">
    <citation type="submission" date="2016-05" db="EMBL/GenBank/DDBJ databases">
        <title>Viral Hybridization Blurs Taxonomic Lines in a Wastewater Treatment Plant.</title>
        <authorList>
            <person name="Pearson V.M.M."/>
            <person name="Caudle S.B."/>
            <person name="Rokyta D.R."/>
        </authorList>
    </citation>
    <scope>NUCLEOTIDE SEQUENCE</scope>
    <source>
        <strain evidence="1">Wastewater_Circular_Virus_FL58</strain>
    </source>
</reference>
<dbReference type="EMBL" id="KX259451">
    <property type="protein sequence ID" value="AOV86326.1"/>
    <property type="molecule type" value="Genomic_DNA"/>
</dbReference>